<evidence type="ECO:0000313" key="3">
    <source>
        <dbReference type="Proteomes" id="UP001060039"/>
    </source>
</evidence>
<gene>
    <name evidence="2" type="ORF">NNL39_06055</name>
</gene>
<accession>A0ABY5G1B5</accession>
<dbReference type="SUPFAM" id="SSF55166">
    <property type="entry name" value="Hedgehog/DD-peptidase"/>
    <property type="match status" value="1"/>
</dbReference>
<dbReference type="Proteomes" id="UP001060039">
    <property type="component" value="Chromosome"/>
</dbReference>
<dbReference type="CDD" id="cd14852">
    <property type="entry name" value="LD-carboxypeptidase"/>
    <property type="match status" value="1"/>
</dbReference>
<evidence type="ECO:0000313" key="2">
    <source>
        <dbReference type="EMBL" id="UTT63771.1"/>
    </source>
</evidence>
<dbReference type="Gene3D" id="3.30.1380.10">
    <property type="match status" value="1"/>
</dbReference>
<dbReference type="Pfam" id="PF02557">
    <property type="entry name" value="VanY"/>
    <property type="match status" value="1"/>
</dbReference>
<dbReference type="PANTHER" id="PTHR34385:SF1">
    <property type="entry name" value="PEPTIDOGLYCAN L-ALANYL-D-GLUTAMATE ENDOPEPTIDASE CWLK"/>
    <property type="match status" value="1"/>
</dbReference>
<reference evidence="2" key="1">
    <citation type="submission" date="2022-07" db="EMBL/GenBank/DDBJ databases">
        <title>Taxonomic analysis of Microcella humidisoli nov. sp., isolated from riverside soil.</title>
        <authorList>
            <person name="Molina K.M."/>
            <person name="Kim S.B."/>
        </authorList>
    </citation>
    <scope>NUCLEOTIDE SEQUENCE</scope>
    <source>
        <strain evidence="2">MMS21-STM10</strain>
    </source>
</reference>
<dbReference type="InterPro" id="IPR009045">
    <property type="entry name" value="Zn_M74/Hedgehog-like"/>
</dbReference>
<protein>
    <submittedName>
        <fullName evidence="2">M15 family metallopeptidase</fullName>
    </submittedName>
</protein>
<dbReference type="PANTHER" id="PTHR34385">
    <property type="entry name" value="D-ALANYL-D-ALANINE CARBOXYPEPTIDASE"/>
    <property type="match status" value="1"/>
</dbReference>
<feature type="domain" description="D-alanyl-D-alanine carboxypeptidase-like core" evidence="1">
    <location>
        <begin position="9"/>
        <end position="136"/>
    </location>
</feature>
<dbReference type="InterPro" id="IPR052179">
    <property type="entry name" value="DD-CPase-like"/>
</dbReference>
<sequence length="165" mass="18317">MPYTNEPFLRSAAAEAAQQLFAAAEAEAGLRLQSLSTYRSYNTQVRVYNDIVANRGQDYANRRSAQPGHSEHQTGLSIDIGSIPASCAFDPCFGDTAHGRWLADNAWRFGFHLRYPEGGTPVTGYDYEPWHFRYVGLELAAELHETGIPTLEEFFGLPPAPDYGN</sequence>
<organism evidence="2 3">
    <name type="scientific">Microcella humidisoli</name>
    <dbReference type="NCBI Taxonomy" id="2963406"/>
    <lineage>
        <taxon>Bacteria</taxon>
        <taxon>Bacillati</taxon>
        <taxon>Actinomycetota</taxon>
        <taxon>Actinomycetes</taxon>
        <taxon>Micrococcales</taxon>
        <taxon>Microbacteriaceae</taxon>
        <taxon>Microcella</taxon>
    </lineage>
</organism>
<name>A0ABY5G1B5_9MICO</name>
<dbReference type="InterPro" id="IPR003709">
    <property type="entry name" value="VanY-like_core_dom"/>
</dbReference>
<dbReference type="InterPro" id="IPR058193">
    <property type="entry name" value="VanY/YodJ_core_dom"/>
</dbReference>
<keyword evidence="3" id="KW-1185">Reference proteome</keyword>
<proteinExistence type="predicted"/>
<dbReference type="EMBL" id="CP101497">
    <property type="protein sequence ID" value="UTT63771.1"/>
    <property type="molecule type" value="Genomic_DNA"/>
</dbReference>
<evidence type="ECO:0000259" key="1">
    <source>
        <dbReference type="Pfam" id="PF02557"/>
    </source>
</evidence>